<dbReference type="CDD" id="cd00093">
    <property type="entry name" value="HTH_XRE"/>
    <property type="match status" value="1"/>
</dbReference>
<dbReference type="Proteomes" id="UP001628192">
    <property type="component" value="Unassembled WGS sequence"/>
</dbReference>
<gene>
    <name evidence="3" type="ORF">Defa_24380</name>
</gene>
<evidence type="ECO:0000256" key="1">
    <source>
        <dbReference type="ARBA" id="ARBA00023125"/>
    </source>
</evidence>
<name>A0ABQ0EBG9_9BACT</name>
<dbReference type="SUPFAM" id="SSF47413">
    <property type="entry name" value="lambda repressor-like DNA-binding domains"/>
    <property type="match status" value="1"/>
</dbReference>
<dbReference type="PANTHER" id="PTHR46558">
    <property type="entry name" value="TRACRIPTIONAL REGULATORY PROTEIN-RELATED-RELATED"/>
    <property type="match status" value="1"/>
</dbReference>
<dbReference type="Gene3D" id="1.10.260.40">
    <property type="entry name" value="lambda repressor-like DNA-binding domains"/>
    <property type="match status" value="1"/>
</dbReference>
<evidence type="ECO:0000313" key="3">
    <source>
        <dbReference type="EMBL" id="GAB1254951.1"/>
    </source>
</evidence>
<organism evidence="3 4">
    <name type="scientific">Desulfovibrio falkowii</name>
    <dbReference type="NCBI Taxonomy" id="3136602"/>
    <lineage>
        <taxon>Bacteria</taxon>
        <taxon>Pseudomonadati</taxon>
        <taxon>Thermodesulfobacteriota</taxon>
        <taxon>Desulfovibrionia</taxon>
        <taxon>Desulfovibrionales</taxon>
        <taxon>Desulfovibrionaceae</taxon>
        <taxon>Desulfovibrio</taxon>
    </lineage>
</organism>
<dbReference type="EMBL" id="BAAFSG010000001">
    <property type="protein sequence ID" value="GAB1254951.1"/>
    <property type="molecule type" value="Genomic_DNA"/>
</dbReference>
<protein>
    <recommendedName>
        <fullName evidence="2">HTH cro/C1-type domain-containing protein</fullName>
    </recommendedName>
</protein>
<keyword evidence="1" id="KW-0238">DNA-binding</keyword>
<dbReference type="InterPro" id="IPR010982">
    <property type="entry name" value="Lambda_DNA-bd_dom_sf"/>
</dbReference>
<feature type="domain" description="HTH cro/C1-type" evidence="2">
    <location>
        <begin position="16"/>
        <end position="70"/>
    </location>
</feature>
<evidence type="ECO:0000259" key="2">
    <source>
        <dbReference type="PROSITE" id="PS50943"/>
    </source>
</evidence>
<accession>A0ABQ0EBG9</accession>
<dbReference type="PANTHER" id="PTHR46558:SF4">
    <property type="entry name" value="DNA-BIDING PHAGE PROTEIN"/>
    <property type="match status" value="1"/>
</dbReference>
<sequence>MNKPMETLTQQLGKTIRTKRRTLGLTQEQLAEMLGVGHQALSRIEQGKMAPKMDRLPCLAESLQCSIPDLFRSMEGAEPRHAQHIEEMLRDLPMEKQEFVVRHLSGLIALLRLK</sequence>
<dbReference type="Pfam" id="PF01381">
    <property type="entry name" value="HTH_3"/>
    <property type="match status" value="1"/>
</dbReference>
<keyword evidence="4" id="KW-1185">Reference proteome</keyword>
<dbReference type="SMART" id="SM00530">
    <property type="entry name" value="HTH_XRE"/>
    <property type="match status" value="1"/>
</dbReference>
<reference evidence="3 4" key="1">
    <citation type="journal article" date="2025" name="Int. J. Syst. Evol. Microbiol.">
        <title>Desulfovibrio falkowii sp. nov., Porphyromonas miyakawae sp. nov., Mediterraneibacter flintii sp. nov. and Owariibacterium komagatae gen. nov., sp. nov., isolated from human faeces.</title>
        <authorList>
            <person name="Hamaguchi T."/>
            <person name="Ohara M."/>
            <person name="Hisatomi A."/>
            <person name="Sekiguchi K."/>
            <person name="Takeda J.I."/>
            <person name="Ueyama J."/>
            <person name="Ito M."/>
            <person name="Nishiwaki H."/>
            <person name="Ogi T."/>
            <person name="Hirayama M."/>
            <person name="Ohkuma M."/>
            <person name="Sakamoto M."/>
            <person name="Ohno K."/>
        </authorList>
    </citation>
    <scope>NUCLEOTIDE SEQUENCE [LARGE SCALE GENOMIC DNA]</scope>
    <source>
        <strain evidence="3 4">13CB8C</strain>
    </source>
</reference>
<evidence type="ECO:0000313" key="4">
    <source>
        <dbReference type="Proteomes" id="UP001628192"/>
    </source>
</evidence>
<dbReference type="RefSeq" id="WP_407845059.1">
    <property type="nucleotide sequence ID" value="NZ_BAAFSG010000001.1"/>
</dbReference>
<comment type="caution">
    <text evidence="3">The sequence shown here is derived from an EMBL/GenBank/DDBJ whole genome shotgun (WGS) entry which is preliminary data.</text>
</comment>
<dbReference type="PROSITE" id="PS50943">
    <property type="entry name" value="HTH_CROC1"/>
    <property type="match status" value="1"/>
</dbReference>
<dbReference type="InterPro" id="IPR001387">
    <property type="entry name" value="Cro/C1-type_HTH"/>
</dbReference>
<proteinExistence type="predicted"/>